<dbReference type="CDD" id="cd15482">
    <property type="entry name" value="Sialidase_non-viral"/>
    <property type="match status" value="1"/>
</dbReference>
<feature type="region of interest" description="Disordered" evidence="9">
    <location>
        <begin position="1499"/>
        <end position="1545"/>
    </location>
</feature>
<evidence type="ECO:0000256" key="1">
    <source>
        <dbReference type="ARBA" id="ARBA00004370"/>
    </source>
</evidence>
<dbReference type="Proteomes" id="UP000005222">
    <property type="component" value="Chromosome M"/>
</dbReference>
<dbReference type="Gene3D" id="2.120.10.10">
    <property type="match status" value="1"/>
</dbReference>
<evidence type="ECO:0000256" key="6">
    <source>
        <dbReference type="ARBA" id="ARBA00022989"/>
    </source>
</evidence>
<dbReference type="PANTHER" id="PTHR12106">
    <property type="entry name" value="SORTILIN RELATED"/>
    <property type="match status" value="1"/>
</dbReference>
<comment type="subcellular location">
    <subcellularLocation>
        <location evidence="1">Membrane</location>
    </subcellularLocation>
</comment>
<evidence type="ECO:0000256" key="10">
    <source>
        <dbReference type="SAM" id="Phobius"/>
    </source>
</evidence>
<dbReference type="GO" id="GO:0005829">
    <property type="term" value="C:cytosol"/>
    <property type="evidence" value="ECO:0007669"/>
    <property type="project" value="GOC"/>
</dbReference>
<evidence type="ECO:0000313" key="13">
    <source>
        <dbReference type="EMBL" id="CCE86087.1"/>
    </source>
</evidence>
<keyword evidence="4 11" id="KW-0732">Signal</keyword>
<evidence type="ECO:0000259" key="12">
    <source>
        <dbReference type="SMART" id="SM00602"/>
    </source>
</evidence>
<dbReference type="FunCoup" id="G8Y2S6">
    <property type="interactions" value="357"/>
</dbReference>
<feature type="signal peptide" evidence="11">
    <location>
        <begin position="1"/>
        <end position="24"/>
    </location>
</feature>
<dbReference type="SUPFAM" id="SSF50939">
    <property type="entry name" value="Sialidases"/>
    <property type="match status" value="1"/>
</dbReference>
<dbReference type="OMA" id="ECDYNYY"/>
<dbReference type="HOGENOM" id="CLU_000700_0_1_1"/>
<evidence type="ECO:0000256" key="2">
    <source>
        <dbReference type="ARBA" id="ARBA00008251"/>
    </source>
</evidence>
<feature type="domain" description="VPS10" evidence="12">
    <location>
        <begin position="49"/>
        <end position="699"/>
    </location>
</feature>
<dbReference type="Gene3D" id="3.30.60.270">
    <property type="match status" value="1"/>
</dbReference>
<dbReference type="Pfam" id="PF15901">
    <property type="entry name" value="Sortilin_C"/>
    <property type="match status" value="2"/>
</dbReference>
<evidence type="ECO:0000313" key="14">
    <source>
        <dbReference type="Proteomes" id="UP000005222"/>
    </source>
</evidence>
<dbReference type="OrthoDB" id="443634at2759"/>
<dbReference type="GO" id="GO:0006623">
    <property type="term" value="P:protein targeting to vacuole"/>
    <property type="evidence" value="ECO:0007669"/>
    <property type="project" value="TreeGrafter"/>
</dbReference>
<dbReference type="InParanoid" id="G8Y2S6"/>
<keyword evidence="6 10" id="KW-1133">Transmembrane helix</keyword>
<evidence type="ECO:0000256" key="3">
    <source>
        <dbReference type="ARBA" id="ARBA00022692"/>
    </source>
</evidence>
<feature type="compositionally biased region" description="Basic and acidic residues" evidence="9">
    <location>
        <begin position="1534"/>
        <end position="1545"/>
    </location>
</feature>
<dbReference type="Gene3D" id="2.10.70.80">
    <property type="match status" value="2"/>
</dbReference>
<dbReference type="PANTHER" id="PTHR12106:SF27">
    <property type="entry name" value="SORTILIN-RELATED RECEPTOR"/>
    <property type="match status" value="1"/>
</dbReference>
<evidence type="ECO:0000256" key="9">
    <source>
        <dbReference type="SAM" id="MobiDB-lite"/>
    </source>
</evidence>
<dbReference type="InterPro" id="IPR006581">
    <property type="entry name" value="VPS10"/>
</dbReference>
<sequence length="1545" mass="173935">MRQLALLHLFFVFLLNISNGGVSANEFTPSIKVHRLLNTTADYAYFDDSRTILSSRNKKLYISNNDGVDWNIVKEAENEDIFTIVIDDVHKDRAMAFGNGNTHFITNNGGKDWKPFHFDLNVEDESSELRHFSGLVQHATNRNLAMIKFEKCSVGKSKGPPCKKYHFYTEDNFKTDPKLLNIEDGSCVFAKSSKEFEGGEEKTIYCSWNRRNSLGHVIESILIESTNFLESKKMINIDIAPSSRILDIYVKSSFLIIIYQNDKYNENSRVTLVVSKDGNIFNKADLKVDIAFGVMAFLDANPSSIFIEVIDYSNPFAFYSKSTIYSSDSQGLAFTKVLDNIKDNIITKVQTIDGVWIANVIDEKKTTEGKENGRSGLFNGVNNRGISMMSFDNGGTWQRLEISDDENCKIQDGCSLHVIGLKEQTGEGKFVTGPTPGILLAIGVKGKGIEYSDSLHTWISRDGGLTWQLALDEPCAYSFGDQGNIIVAVPYTHSEKAKSTKVYYSIDQGKSWSHFELEVPIYPITLTTTVDGTSTKFILSGLDAENSNIEKRLFSEALYAINFENAFGGVKCDLKKDFEEFYARKTSDDKPVCVYGHKERFLRRKQDAKCFVNKLFENVKIYDEPCECTVKDFECAPGYIKSDEYCVAYRKSILKMCEKSKKKKVTLPDKKLIGGNSCKNSDSVANKIVKTYTFDCNELKHEPGAHGADIVVSNFEVASPISQYTYIESGRTYIGENILVKSKDGSIFASNNGGVSFVKVAVPEKVVDIYTGFQPGQVILVTNTEMFYYSSDGGNIFIRQAAPVPINSLGAKGITFHRSDPARFIWLGNGNCDANKFCTLMGYITLDEGRTFRKLKADVTSCDFVSPIFKVEKPEDEIFCTEFDKTSNSLKLTSSENYFDNQKVLFDNIIGYAITGHFLFVATLDENKKSLKAKITEDGSVFADSKFPADFKIEVEEAYTILDSDTGSIFMHVTTSSEHGLEVGAVLKSNSNGTSYVLSLDNVNRNSAGYVDFNRVEGLEGVILSNTVDFVGKEKELKTQITHNDGAEWAYIPPPKYDSKGKRYSCDGNKLGECSLNLHGFTEKLTYEDSFSSPTAVGILIGVGNVGKYLDDAEKASLFLSKDGGISWREIMKGNYIWQYADRGTIIVLVERDEPTKKFYFSLDDGETFIEYEFADKPIRVLDLSSVPSEVSRKLLIFGEGDSKSEIYSIDFSNVYERQCQLDLDNPDGDDFEYWSPKHPLLPDNCLFGHESKYLRRAEGHYDCFIGSAPLIDGFKVTKNCSCTRRDYECDYNYFRDKDGTCKLVRGLTPIDYKEATCKKKNEIEYFEPSGYRKIPLSTCHSGLELDSWDPKPCPGKLKQFKKKHSIKMSTFTKMTLIYLPILVFVLVTWFVYDRGIRRNGGFKRFGQIRLDVDEDDFQPIEDNNLDKVVNKIVKGGVIVVASVFAGIKTVSKFDRGIFDKLSGKIFGRSPGRRRYVRVPGLDEEEELFGDLDEDAMENFDDMHGFPGEENNNNQVDDQEVDERLFNLDDESLDGNHTDSRTPDS</sequence>
<organism evidence="13 14">
    <name type="scientific">Pichia sorbitophila (strain ATCC MYA-4447 / BCRC 22081 / CBS 7064 / NBRC 10061 / NRRL Y-12695)</name>
    <name type="common">Hybrid yeast</name>
    <dbReference type="NCBI Taxonomy" id="559304"/>
    <lineage>
        <taxon>Eukaryota</taxon>
        <taxon>Fungi</taxon>
        <taxon>Dikarya</taxon>
        <taxon>Ascomycota</taxon>
        <taxon>Saccharomycotina</taxon>
        <taxon>Pichiomycetes</taxon>
        <taxon>Debaryomycetaceae</taxon>
        <taxon>Millerozyma</taxon>
    </lineage>
</organism>
<accession>G8Y2S6</accession>
<feature type="chain" id="PRO_5003518947" evidence="11">
    <location>
        <begin position="25"/>
        <end position="1545"/>
    </location>
</feature>
<gene>
    <name evidence="13" type="primary">Piso0_005736</name>
    <name evidence="13" type="ORF">GNLVRS01_PISO0M21220g</name>
</gene>
<evidence type="ECO:0000256" key="8">
    <source>
        <dbReference type="ARBA" id="ARBA00023180"/>
    </source>
</evidence>
<evidence type="ECO:0000256" key="5">
    <source>
        <dbReference type="ARBA" id="ARBA00022737"/>
    </source>
</evidence>
<name>G8Y2S6_PICSO</name>
<feature type="transmembrane region" description="Helical" evidence="10">
    <location>
        <begin position="1372"/>
        <end position="1393"/>
    </location>
</feature>
<dbReference type="SMART" id="SM00602">
    <property type="entry name" value="VPS10"/>
    <property type="match status" value="2"/>
</dbReference>
<dbReference type="SUPFAM" id="SSF110296">
    <property type="entry name" value="Oligoxyloglucan reducing end-specific cellobiohydrolase"/>
    <property type="match status" value="2"/>
</dbReference>
<dbReference type="Pfam" id="PF15902">
    <property type="entry name" value="Sortilin-Vps10"/>
    <property type="match status" value="2"/>
</dbReference>
<dbReference type="GO" id="GO:0016020">
    <property type="term" value="C:membrane"/>
    <property type="evidence" value="ECO:0007669"/>
    <property type="project" value="UniProtKB-SubCell"/>
</dbReference>
<dbReference type="GO" id="GO:0006896">
    <property type="term" value="P:Golgi to vacuole transport"/>
    <property type="evidence" value="ECO:0007669"/>
    <property type="project" value="TreeGrafter"/>
</dbReference>
<dbReference type="InterPro" id="IPR031777">
    <property type="entry name" value="Sortilin_C"/>
</dbReference>
<dbReference type="InterPro" id="IPR050310">
    <property type="entry name" value="VPS10-sortilin"/>
</dbReference>
<keyword evidence="7 10" id="KW-0472">Membrane</keyword>
<dbReference type="GO" id="GO:0005794">
    <property type="term" value="C:Golgi apparatus"/>
    <property type="evidence" value="ECO:0007669"/>
    <property type="project" value="TreeGrafter"/>
</dbReference>
<dbReference type="GO" id="GO:0006895">
    <property type="term" value="P:Golgi to endosome transport"/>
    <property type="evidence" value="ECO:0007669"/>
    <property type="project" value="TreeGrafter"/>
</dbReference>
<dbReference type="InterPro" id="IPR031778">
    <property type="entry name" value="Sortilin_N"/>
</dbReference>
<dbReference type="STRING" id="559304.G8Y2S6"/>
<evidence type="ECO:0000256" key="7">
    <source>
        <dbReference type="ARBA" id="ARBA00023136"/>
    </source>
</evidence>
<evidence type="ECO:0000256" key="11">
    <source>
        <dbReference type="SAM" id="SignalP"/>
    </source>
</evidence>
<dbReference type="InterPro" id="IPR036278">
    <property type="entry name" value="Sialidase_sf"/>
</dbReference>
<dbReference type="EMBL" id="FO082047">
    <property type="protein sequence ID" value="CCE86087.1"/>
    <property type="molecule type" value="Genomic_DNA"/>
</dbReference>
<feature type="domain" description="VPS10" evidence="12">
    <location>
        <begin position="736"/>
        <end position="1359"/>
    </location>
</feature>
<keyword evidence="8" id="KW-0325">Glycoprotein</keyword>
<evidence type="ECO:0000256" key="4">
    <source>
        <dbReference type="ARBA" id="ARBA00022729"/>
    </source>
</evidence>
<keyword evidence="14" id="KW-1185">Reference proteome</keyword>
<keyword evidence="3 10" id="KW-0812">Transmembrane</keyword>
<dbReference type="FunFam" id="3.30.60.270:FF:000005">
    <property type="entry name" value="Sortilin"/>
    <property type="match status" value="1"/>
</dbReference>
<proteinExistence type="inferred from homology"/>
<keyword evidence="5" id="KW-0677">Repeat</keyword>
<comment type="similarity">
    <text evidence="2">Belongs to the VPS10-related sortilin family.</text>
</comment>
<dbReference type="eggNOG" id="KOG3511">
    <property type="taxonomic scope" value="Eukaryota"/>
</dbReference>
<reference evidence="13 14" key="1">
    <citation type="journal article" date="2012" name="G3 (Bethesda)">
        <title>Pichia sorbitophila, an interspecies yeast hybrid reveals early steps of genome resolution following polyploidization.</title>
        <authorList>
            <person name="Leh Louis V."/>
            <person name="Despons L."/>
            <person name="Friedrich A."/>
            <person name="Martin T."/>
            <person name="Durrens P."/>
            <person name="Casaregola S."/>
            <person name="Neuveglise C."/>
            <person name="Fairhead C."/>
            <person name="Marck C."/>
            <person name="Cruz J.A."/>
            <person name="Straub M.L."/>
            <person name="Kugler V."/>
            <person name="Sacerdot C."/>
            <person name="Uzunov Z."/>
            <person name="Thierry A."/>
            <person name="Weiss S."/>
            <person name="Bleykasten C."/>
            <person name="De Montigny J."/>
            <person name="Jacques N."/>
            <person name="Jung P."/>
            <person name="Lemaire M."/>
            <person name="Mallet S."/>
            <person name="Morel G."/>
            <person name="Richard G.F."/>
            <person name="Sarkar A."/>
            <person name="Savel G."/>
            <person name="Schacherer J."/>
            <person name="Seret M.L."/>
            <person name="Talla E."/>
            <person name="Samson G."/>
            <person name="Jubin C."/>
            <person name="Poulain J."/>
            <person name="Vacherie B."/>
            <person name="Barbe V."/>
            <person name="Pelletier E."/>
            <person name="Sherman D.J."/>
            <person name="Westhof E."/>
            <person name="Weissenbach J."/>
            <person name="Baret P.V."/>
            <person name="Wincker P."/>
            <person name="Gaillardin C."/>
            <person name="Dujon B."/>
            <person name="Souciet J.L."/>
        </authorList>
    </citation>
    <scope>NUCLEOTIDE SEQUENCE [LARGE SCALE GENOMIC DNA]</scope>
    <source>
        <strain evidence="14">ATCC MYA-4447 / BCRC 22081 / CBS 7064 / NBRC 10061 / NRRL Y-12695</strain>
    </source>
</reference>
<protein>
    <submittedName>
        <fullName evidence="13">Piso0_005736 protein</fullName>
    </submittedName>
</protein>